<gene>
    <name evidence="1" type="ORF">C1645_827647</name>
</gene>
<dbReference type="OrthoDB" id="2402017at2759"/>
<organism evidence="1 2">
    <name type="scientific">Glomus cerebriforme</name>
    <dbReference type="NCBI Taxonomy" id="658196"/>
    <lineage>
        <taxon>Eukaryota</taxon>
        <taxon>Fungi</taxon>
        <taxon>Fungi incertae sedis</taxon>
        <taxon>Mucoromycota</taxon>
        <taxon>Glomeromycotina</taxon>
        <taxon>Glomeromycetes</taxon>
        <taxon>Glomerales</taxon>
        <taxon>Glomeraceae</taxon>
        <taxon>Glomus</taxon>
    </lineage>
</organism>
<proteinExistence type="predicted"/>
<protein>
    <submittedName>
        <fullName evidence="1">Uncharacterized protein</fullName>
    </submittedName>
</protein>
<evidence type="ECO:0000313" key="2">
    <source>
        <dbReference type="Proteomes" id="UP000265703"/>
    </source>
</evidence>
<dbReference type="EMBL" id="QKYT01000304">
    <property type="protein sequence ID" value="RIA87538.1"/>
    <property type="molecule type" value="Genomic_DNA"/>
</dbReference>
<dbReference type="Proteomes" id="UP000265703">
    <property type="component" value="Unassembled WGS sequence"/>
</dbReference>
<name>A0A397SNG0_9GLOM</name>
<sequence>MAISGHNSSAGVRNYIKSVLQRYVIEQNFERTGIDESTKILPIKLHRTALENRGFNDMVDPSYMEGHNIAVDVCYFPLIAQEFNNESKRQIYTKAIIFQK</sequence>
<reference evidence="1 2" key="1">
    <citation type="submission" date="2018-06" db="EMBL/GenBank/DDBJ databases">
        <title>Comparative genomics reveals the genomic features of Rhizophagus irregularis, R. cerebriforme, R. diaphanum and Gigaspora rosea, and their symbiotic lifestyle signature.</title>
        <authorList>
            <person name="Morin E."/>
            <person name="San Clemente H."/>
            <person name="Chen E.C.H."/>
            <person name="De La Providencia I."/>
            <person name="Hainaut M."/>
            <person name="Kuo A."/>
            <person name="Kohler A."/>
            <person name="Murat C."/>
            <person name="Tang N."/>
            <person name="Roy S."/>
            <person name="Loubradou J."/>
            <person name="Henrissat B."/>
            <person name="Grigoriev I.V."/>
            <person name="Corradi N."/>
            <person name="Roux C."/>
            <person name="Martin F.M."/>
        </authorList>
    </citation>
    <scope>NUCLEOTIDE SEQUENCE [LARGE SCALE GENOMIC DNA]</scope>
    <source>
        <strain evidence="1 2">DAOM 227022</strain>
    </source>
</reference>
<dbReference type="AlphaFoldDB" id="A0A397SNG0"/>
<accession>A0A397SNG0</accession>
<evidence type="ECO:0000313" key="1">
    <source>
        <dbReference type="EMBL" id="RIA87538.1"/>
    </source>
</evidence>
<comment type="caution">
    <text evidence="1">The sequence shown here is derived from an EMBL/GenBank/DDBJ whole genome shotgun (WGS) entry which is preliminary data.</text>
</comment>
<keyword evidence="2" id="KW-1185">Reference proteome</keyword>